<comment type="caution">
    <text evidence="1">The sequence shown here is derived from an EMBL/GenBank/DDBJ whole genome shotgun (WGS) entry which is preliminary data.</text>
</comment>
<gene>
    <name evidence="1" type="ORF">GCK32_020612</name>
</gene>
<accession>A0AAN8GBA8</accession>
<organism evidence="1 2">
    <name type="scientific">Trichostrongylus colubriformis</name>
    <name type="common">Black scour worm</name>
    <dbReference type="NCBI Taxonomy" id="6319"/>
    <lineage>
        <taxon>Eukaryota</taxon>
        <taxon>Metazoa</taxon>
        <taxon>Ecdysozoa</taxon>
        <taxon>Nematoda</taxon>
        <taxon>Chromadorea</taxon>
        <taxon>Rhabditida</taxon>
        <taxon>Rhabditina</taxon>
        <taxon>Rhabditomorpha</taxon>
        <taxon>Strongyloidea</taxon>
        <taxon>Trichostrongylidae</taxon>
        <taxon>Trichostrongylus</taxon>
    </lineage>
</organism>
<reference evidence="1 2" key="1">
    <citation type="submission" date="2019-10" db="EMBL/GenBank/DDBJ databases">
        <title>Assembly and Annotation for the nematode Trichostrongylus colubriformis.</title>
        <authorList>
            <person name="Martin J."/>
        </authorList>
    </citation>
    <scope>NUCLEOTIDE SEQUENCE [LARGE SCALE GENOMIC DNA]</scope>
    <source>
        <strain evidence="1">G859</strain>
        <tissue evidence="1">Whole worm</tissue>
    </source>
</reference>
<name>A0AAN8GBA8_TRICO</name>
<dbReference type="Proteomes" id="UP001331761">
    <property type="component" value="Unassembled WGS sequence"/>
</dbReference>
<sequence>MHNFLLPKFIGSDMLFVDQDTVSLNFIKTAELNNIKVVGMGVNVKVATEWMASVAKIPYFVTHLR</sequence>
<dbReference type="EMBL" id="WIXE01001529">
    <property type="protein sequence ID" value="KAK5985603.1"/>
    <property type="molecule type" value="Genomic_DNA"/>
</dbReference>
<evidence type="ECO:0000313" key="2">
    <source>
        <dbReference type="Proteomes" id="UP001331761"/>
    </source>
</evidence>
<keyword evidence="2" id="KW-1185">Reference proteome</keyword>
<evidence type="ECO:0000313" key="1">
    <source>
        <dbReference type="EMBL" id="KAK5985603.1"/>
    </source>
</evidence>
<proteinExistence type="predicted"/>
<protein>
    <submittedName>
        <fullName evidence="1">Uncharacterized protein</fullName>
    </submittedName>
</protein>
<dbReference type="AlphaFoldDB" id="A0AAN8GBA8"/>